<dbReference type="AlphaFoldDB" id="A0AA37JGQ6"/>
<keyword evidence="1" id="KW-0812">Transmembrane</keyword>
<reference evidence="2" key="1">
    <citation type="submission" date="2022-01" db="EMBL/GenBank/DDBJ databases">
        <title>Novel bile acid biosynthetic pathways are enriched in the microbiome of centenarians.</title>
        <authorList>
            <person name="Sato Y."/>
            <person name="Atarashi K."/>
            <person name="Plichta R.D."/>
            <person name="Arai Y."/>
            <person name="Sasajima S."/>
            <person name="Kearney M.S."/>
            <person name="Suda W."/>
            <person name="Takeshita K."/>
            <person name="Sasaki T."/>
            <person name="Okamoto S."/>
            <person name="Skelly N.A."/>
            <person name="Okamura Y."/>
            <person name="Vlamakis H."/>
            <person name="Li Y."/>
            <person name="Tanoue T."/>
            <person name="Takei H."/>
            <person name="Nittono H."/>
            <person name="Narushima S."/>
            <person name="Irie J."/>
            <person name="Itoh H."/>
            <person name="Moriya K."/>
            <person name="Sugiura Y."/>
            <person name="Suematsu M."/>
            <person name="Moritoki N."/>
            <person name="Shibata S."/>
            <person name="Littman R.D."/>
            <person name="Fischbach A.M."/>
            <person name="Uwamino Y."/>
            <person name="Inoue T."/>
            <person name="Honda A."/>
            <person name="Hattori M."/>
            <person name="Murai T."/>
            <person name="Xavier J.R."/>
            <person name="Hirose N."/>
            <person name="Honda K."/>
        </authorList>
    </citation>
    <scope>NUCLEOTIDE SEQUENCE</scope>
    <source>
        <strain evidence="2">CE91-St55</strain>
    </source>
</reference>
<proteinExistence type="predicted"/>
<keyword evidence="1" id="KW-0472">Membrane</keyword>
<comment type="caution">
    <text evidence="2">The sequence shown here is derived from an EMBL/GenBank/DDBJ whole genome shotgun (WGS) entry which is preliminary data.</text>
</comment>
<dbReference type="EMBL" id="BQNJ01000001">
    <property type="protein sequence ID" value="GKH00839.1"/>
    <property type="molecule type" value="Genomic_DNA"/>
</dbReference>
<dbReference type="GeneID" id="93151698"/>
<dbReference type="Proteomes" id="UP001055091">
    <property type="component" value="Unassembled WGS sequence"/>
</dbReference>
<sequence length="45" mass="5498">MAEFMRKKWKKQEEQMFVICLYFLQGMWYNFIGLPGSQLKEYDAA</sequence>
<keyword evidence="1" id="KW-1133">Transmembrane helix</keyword>
<gene>
    <name evidence="2" type="ORF">CE91St55_28200</name>
</gene>
<name>A0AA37JGQ6_9FIRM</name>
<accession>A0AA37JGQ6</accession>
<feature type="transmembrane region" description="Helical" evidence="1">
    <location>
        <begin position="16"/>
        <end position="32"/>
    </location>
</feature>
<organism evidence="2 3">
    <name type="scientific">Hungatella hathewayi</name>
    <dbReference type="NCBI Taxonomy" id="154046"/>
    <lineage>
        <taxon>Bacteria</taxon>
        <taxon>Bacillati</taxon>
        <taxon>Bacillota</taxon>
        <taxon>Clostridia</taxon>
        <taxon>Lachnospirales</taxon>
        <taxon>Lachnospiraceae</taxon>
        <taxon>Hungatella</taxon>
    </lineage>
</organism>
<evidence type="ECO:0000313" key="3">
    <source>
        <dbReference type="Proteomes" id="UP001055091"/>
    </source>
</evidence>
<evidence type="ECO:0000256" key="1">
    <source>
        <dbReference type="SAM" id="Phobius"/>
    </source>
</evidence>
<protein>
    <submittedName>
        <fullName evidence="2">Uncharacterized protein</fullName>
    </submittedName>
</protein>
<evidence type="ECO:0000313" key="2">
    <source>
        <dbReference type="EMBL" id="GKH00839.1"/>
    </source>
</evidence>
<dbReference type="RefSeq" id="WP_006773539.1">
    <property type="nucleotide sequence ID" value="NZ_BQNJ01000001.1"/>
</dbReference>